<name>A0A0D0LCE0_VARPD</name>
<dbReference type="AlphaFoldDB" id="A0A0D0LCE0"/>
<gene>
    <name evidence="1" type="ORF">RT97_03575</name>
</gene>
<dbReference type="EMBL" id="JXQQ01000008">
    <property type="protein sequence ID" value="KIQ35857.1"/>
    <property type="molecule type" value="Genomic_DNA"/>
</dbReference>
<organism evidence="1 2">
    <name type="scientific">Variovorax paradoxus</name>
    <dbReference type="NCBI Taxonomy" id="34073"/>
    <lineage>
        <taxon>Bacteria</taxon>
        <taxon>Pseudomonadati</taxon>
        <taxon>Pseudomonadota</taxon>
        <taxon>Betaproteobacteria</taxon>
        <taxon>Burkholderiales</taxon>
        <taxon>Comamonadaceae</taxon>
        <taxon>Variovorax</taxon>
    </lineage>
</organism>
<evidence type="ECO:0000313" key="2">
    <source>
        <dbReference type="Proteomes" id="UP000032067"/>
    </source>
</evidence>
<dbReference type="Proteomes" id="UP000032067">
    <property type="component" value="Unassembled WGS sequence"/>
</dbReference>
<protein>
    <submittedName>
        <fullName evidence="1">Uncharacterized protein</fullName>
    </submittedName>
</protein>
<comment type="caution">
    <text evidence="1">The sequence shown here is derived from an EMBL/GenBank/DDBJ whole genome shotgun (WGS) entry which is preliminary data.</text>
</comment>
<accession>A0A0D0LCE0</accession>
<evidence type="ECO:0000313" key="1">
    <source>
        <dbReference type="EMBL" id="KIQ35857.1"/>
    </source>
</evidence>
<proteinExistence type="predicted"/>
<reference evidence="1 2" key="1">
    <citation type="submission" date="2014-12" db="EMBL/GenBank/DDBJ databases">
        <title>16Stimator: statistical estimation of ribosomal gene copy numbers from draft genome assemblies.</title>
        <authorList>
            <person name="Perisin M.A."/>
            <person name="Vetter M."/>
            <person name="Gilbert J.A."/>
            <person name="Bergelson J."/>
        </authorList>
    </citation>
    <scope>NUCLEOTIDE SEQUENCE [LARGE SCALE GENOMIC DNA]</scope>
    <source>
        <strain evidence="1 2">MEDvA23</strain>
    </source>
</reference>
<sequence length="77" mass="8721">MKKLDLIGGPNIIDKTKIPEKTHIISKDGKYIVPLGISCDVEEFYKGIWNVETRKQISAREIGDLLQKGVRCEDMFG</sequence>